<name>A0A1M7KVL2_XYLRU</name>
<protein>
    <recommendedName>
        <fullName evidence="3">DUF3990 domain-containing protein</fullName>
    </recommendedName>
</protein>
<dbReference type="EMBL" id="FRCJ01000005">
    <property type="protein sequence ID" value="SHM69654.1"/>
    <property type="molecule type" value="Genomic_DNA"/>
</dbReference>
<evidence type="ECO:0000313" key="1">
    <source>
        <dbReference type="EMBL" id="SHM69654.1"/>
    </source>
</evidence>
<gene>
    <name evidence="1" type="ORF">SAMN04488494_2453</name>
</gene>
<evidence type="ECO:0008006" key="3">
    <source>
        <dbReference type="Google" id="ProtNLM"/>
    </source>
</evidence>
<reference evidence="1 2" key="1">
    <citation type="submission" date="2016-11" db="EMBL/GenBank/DDBJ databases">
        <authorList>
            <person name="Jaros S."/>
            <person name="Januszkiewicz K."/>
            <person name="Wedrychowicz H."/>
        </authorList>
    </citation>
    <scope>NUCLEOTIDE SEQUENCE [LARGE SCALE GENOMIC DNA]</scope>
    <source>
        <strain evidence="1 2">BPI-34</strain>
    </source>
</reference>
<dbReference type="Proteomes" id="UP000184280">
    <property type="component" value="Unassembled WGS sequence"/>
</dbReference>
<proteinExistence type="predicted"/>
<dbReference type="AlphaFoldDB" id="A0A1M7KVL2"/>
<dbReference type="Pfam" id="PF13151">
    <property type="entry name" value="DUF3990"/>
    <property type="match status" value="1"/>
</dbReference>
<dbReference type="InterPro" id="IPR025051">
    <property type="entry name" value="DUF3990"/>
</dbReference>
<evidence type="ECO:0000313" key="2">
    <source>
        <dbReference type="Proteomes" id="UP000184280"/>
    </source>
</evidence>
<accession>A0A1M7KVL2</accession>
<sequence length="159" mass="18307">MITLYHGSTHDINCIDLQKSRPNKDFGRGFYLSADRQQAWRMAEFKALTEGGSPVMNIFSFDEQTLTSGELRVLTFEGYTREWAEFIFLNRNNPSTRSAHSYDIVYGPIANDRVGVQIGKYEAGDITLDQFLENLKYMKGITFQYYFGTERAISKLTKL</sequence>
<organism evidence="1 2">
    <name type="scientific">Xylanibacter ruminicola</name>
    <name type="common">Prevotella ruminicola</name>
    <dbReference type="NCBI Taxonomy" id="839"/>
    <lineage>
        <taxon>Bacteria</taxon>
        <taxon>Pseudomonadati</taxon>
        <taxon>Bacteroidota</taxon>
        <taxon>Bacteroidia</taxon>
        <taxon>Bacteroidales</taxon>
        <taxon>Prevotellaceae</taxon>
        <taxon>Xylanibacter</taxon>
    </lineage>
</organism>